<dbReference type="SUPFAM" id="SSF57756">
    <property type="entry name" value="Retrovirus zinc finger-like domains"/>
    <property type="match status" value="1"/>
</dbReference>
<dbReference type="GO" id="GO:0003676">
    <property type="term" value="F:nucleic acid binding"/>
    <property type="evidence" value="ECO:0007669"/>
    <property type="project" value="InterPro"/>
</dbReference>
<evidence type="ECO:0000259" key="12">
    <source>
        <dbReference type="Pfam" id="PF22936"/>
    </source>
</evidence>
<dbReference type="GO" id="GO:0005975">
    <property type="term" value="P:carbohydrate metabolic process"/>
    <property type="evidence" value="ECO:0007669"/>
    <property type="project" value="InterPro"/>
</dbReference>
<keyword evidence="10" id="KW-0732">Signal</keyword>
<dbReference type="GO" id="GO:0008270">
    <property type="term" value="F:zinc ion binding"/>
    <property type="evidence" value="ECO:0007669"/>
    <property type="project" value="InterPro"/>
</dbReference>
<reference evidence="14" key="2">
    <citation type="journal article" date="2017" name="J. Anim. Genet.">
        <title>Multiple reference genome sequences of hot pepper reveal the massive evolution of plant disease resistance genes by retroduplication.</title>
        <authorList>
            <person name="Kim S."/>
            <person name="Park J."/>
            <person name="Yeom S.-I."/>
            <person name="Kim Y.-M."/>
            <person name="Seo E."/>
            <person name="Kim K.-T."/>
            <person name="Kim M.-S."/>
            <person name="Lee J.M."/>
            <person name="Cheong K."/>
            <person name="Shin H.-S."/>
            <person name="Kim S.-B."/>
            <person name="Han K."/>
            <person name="Lee J."/>
            <person name="Park M."/>
            <person name="Lee H.-A."/>
            <person name="Lee H.-Y."/>
            <person name="Lee Y."/>
            <person name="Oh S."/>
            <person name="Lee J.H."/>
            <person name="Choi E."/>
            <person name="Choi E."/>
            <person name="Lee S.E."/>
            <person name="Jeon J."/>
            <person name="Kim H."/>
            <person name="Choi G."/>
            <person name="Song H."/>
            <person name="Lee J."/>
            <person name="Lee S.-C."/>
            <person name="Kwon J.-K."/>
            <person name="Lee H.-Y."/>
            <person name="Koo N."/>
            <person name="Hong Y."/>
            <person name="Kim R.W."/>
            <person name="Kang W.-H."/>
            <person name="Huh J.H."/>
            <person name="Kang B.-C."/>
            <person name="Yang T.-J."/>
            <person name="Lee Y.-H."/>
            <person name="Bennetzen J.L."/>
            <person name="Choi D."/>
        </authorList>
    </citation>
    <scope>NUCLEOTIDE SEQUENCE [LARGE SCALE GENOMIC DNA]</scope>
    <source>
        <strain evidence="14">cv. PBC81</strain>
    </source>
</reference>
<dbReference type="InterPro" id="IPR000743">
    <property type="entry name" value="Glyco_hydro_28"/>
</dbReference>
<evidence type="ECO:0000256" key="2">
    <source>
        <dbReference type="ARBA" id="ARBA00008834"/>
    </source>
</evidence>
<evidence type="ECO:0000256" key="3">
    <source>
        <dbReference type="ARBA" id="ARBA00022512"/>
    </source>
</evidence>
<dbReference type="Proteomes" id="UP000224567">
    <property type="component" value="Unassembled WGS sequence"/>
</dbReference>
<dbReference type="Pfam" id="PF22936">
    <property type="entry name" value="Pol_BBD"/>
    <property type="match status" value="1"/>
</dbReference>
<evidence type="ECO:0000256" key="4">
    <source>
        <dbReference type="ARBA" id="ARBA00022525"/>
    </source>
</evidence>
<dbReference type="Pfam" id="PF13976">
    <property type="entry name" value="gag_pre-integrs"/>
    <property type="match status" value="1"/>
</dbReference>
<keyword evidence="5 8" id="KW-0378">Hydrolase</keyword>
<dbReference type="PANTHER" id="PTHR31375">
    <property type="match status" value="1"/>
</dbReference>
<feature type="domain" description="GAG-pre-integrase" evidence="11">
    <location>
        <begin position="499"/>
        <end position="563"/>
    </location>
</feature>
<gene>
    <name evidence="13" type="ORF">CQW23_26085</name>
</gene>
<evidence type="ECO:0000259" key="11">
    <source>
        <dbReference type="Pfam" id="PF13976"/>
    </source>
</evidence>
<keyword evidence="4" id="KW-0964">Secreted</keyword>
<feature type="region of interest" description="Disordered" evidence="9">
    <location>
        <begin position="290"/>
        <end position="323"/>
    </location>
</feature>
<dbReference type="AlphaFoldDB" id="A0A2G2VMR7"/>
<comment type="caution">
    <text evidence="13">The sequence shown here is derived from an EMBL/GenBank/DDBJ whole genome shotgun (WGS) entry which is preliminary data.</text>
</comment>
<dbReference type="Gene3D" id="2.160.20.10">
    <property type="entry name" value="Single-stranded right-handed beta-helix, Pectin lyase-like"/>
    <property type="match status" value="1"/>
</dbReference>
<dbReference type="Pfam" id="PF00295">
    <property type="entry name" value="Glyco_hydro_28"/>
    <property type="match status" value="1"/>
</dbReference>
<feature type="compositionally biased region" description="Basic residues" evidence="9">
    <location>
        <begin position="35"/>
        <end position="50"/>
    </location>
</feature>
<dbReference type="InterPro" id="IPR011050">
    <property type="entry name" value="Pectin_lyase_fold/virulence"/>
</dbReference>
<evidence type="ECO:0000256" key="7">
    <source>
        <dbReference type="ARBA" id="ARBA00023316"/>
    </source>
</evidence>
<dbReference type="InterPro" id="IPR012334">
    <property type="entry name" value="Pectin_lyas_fold"/>
</dbReference>
<dbReference type="InterPro" id="IPR025724">
    <property type="entry name" value="GAG-pre-integrase_dom"/>
</dbReference>
<keyword evidence="6 8" id="KW-0326">Glycosidase</keyword>
<keyword evidence="3" id="KW-0134">Cell wall</keyword>
<organism evidence="13 14">
    <name type="scientific">Capsicum baccatum</name>
    <name type="common">Peruvian pepper</name>
    <dbReference type="NCBI Taxonomy" id="33114"/>
    <lineage>
        <taxon>Eukaryota</taxon>
        <taxon>Viridiplantae</taxon>
        <taxon>Streptophyta</taxon>
        <taxon>Embryophyta</taxon>
        <taxon>Tracheophyta</taxon>
        <taxon>Spermatophyta</taxon>
        <taxon>Magnoliopsida</taxon>
        <taxon>eudicotyledons</taxon>
        <taxon>Gunneridae</taxon>
        <taxon>Pentapetalae</taxon>
        <taxon>asterids</taxon>
        <taxon>lamiids</taxon>
        <taxon>Solanales</taxon>
        <taxon>Solanaceae</taxon>
        <taxon>Solanoideae</taxon>
        <taxon>Capsiceae</taxon>
        <taxon>Capsicum</taxon>
    </lineage>
</organism>
<feature type="domain" description="Retrovirus-related Pol polyprotein from transposon TNT 1-94-like beta-barrel" evidence="12">
    <location>
        <begin position="392"/>
        <end position="472"/>
    </location>
</feature>
<name>A0A2G2VMR7_CAPBA</name>
<keyword evidence="14" id="KW-1185">Reference proteome</keyword>
<dbReference type="SUPFAM" id="SSF51126">
    <property type="entry name" value="Pectin lyase-like"/>
    <property type="match status" value="1"/>
</dbReference>
<dbReference type="GO" id="GO:0071555">
    <property type="term" value="P:cell wall organization"/>
    <property type="evidence" value="ECO:0007669"/>
    <property type="project" value="UniProtKB-KW"/>
</dbReference>
<comment type="similarity">
    <text evidence="2 8">Belongs to the glycosyl hydrolase 28 family.</text>
</comment>
<reference evidence="13 14" key="1">
    <citation type="journal article" date="2017" name="Genome Biol.">
        <title>New reference genome sequences of hot pepper reveal the massive evolution of plant disease-resistance genes by retroduplication.</title>
        <authorList>
            <person name="Kim S."/>
            <person name="Park J."/>
            <person name="Yeom S.I."/>
            <person name="Kim Y.M."/>
            <person name="Seo E."/>
            <person name="Kim K.T."/>
            <person name="Kim M.S."/>
            <person name="Lee J.M."/>
            <person name="Cheong K."/>
            <person name="Shin H.S."/>
            <person name="Kim S.B."/>
            <person name="Han K."/>
            <person name="Lee J."/>
            <person name="Park M."/>
            <person name="Lee H.A."/>
            <person name="Lee H.Y."/>
            <person name="Lee Y."/>
            <person name="Oh S."/>
            <person name="Lee J.H."/>
            <person name="Choi E."/>
            <person name="Choi E."/>
            <person name="Lee S.E."/>
            <person name="Jeon J."/>
            <person name="Kim H."/>
            <person name="Choi G."/>
            <person name="Song H."/>
            <person name="Lee J."/>
            <person name="Lee S.C."/>
            <person name="Kwon J.K."/>
            <person name="Lee H.Y."/>
            <person name="Koo N."/>
            <person name="Hong Y."/>
            <person name="Kim R.W."/>
            <person name="Kang W.H."/>
            <person name="Huh J.H."/>
            <person name="Kang B.C."/>
            <person name="Yang T.J."/>
            <person name="Lee Y.H."/>
            <person name="Bennetzen J.L."/>
            <person name="Choi D."/>
        </authorList>
    </citation>
    <scope>NUCLEOTIDE SEQUENCE [LARGE SCALE GENOMIC DNA]</scope>
    <source>
        <strain evidence="14">cv. PBC81</strain>
    </source>
</reference>
<evidence type="ECO:0000313" key="13">
    <source>
        <dbReference type="EMBL" id="PHT34285.1"/>
    </source>
</evidence>
<accession>A0A2G2VMR7</accession>
<evidence type="ECO:0000256" key="8">
    <source>
        <dbReference type="RuleBase" id="RU361169"/>
    </source>
</evidence>
<dbReference type="OrthoDB" id="1742531at2759"/>
<feature type="chain" id="PRO_5013794074" evidence="10">
    <location>
        <begin position="26"/>
        <end position="569"/>
    </location>
</feature>
<feature type="compositionally biased region" description="Basic and acidic residues" evidence="9">
    <location>
        <begin position="308"/>
        <end position="318"/>
    </location>
</feature>
<evidence type="ECO:0000313" key="14">
    <source>
        <dbReference type="Proteomes" id="UP000224567"/>
    </source>
</evidence>
<protein>
    <submittedName>
        <fullName evidence="13">Uncharacterized protein</fullName>
    </submittedName>
</protein>
<dbReference type="EMBL" id="MLFT02000011">
    <property type="protein sequence ID" value="PHT34285.1"/>
    <property type="molecule type" value="Genomic_DNA"/>
</dbReference>
<evidence type="ECO:0000256" key="1">
    <source>
        <dbReference type="ARBA" id="ARBA00004191"/>
    </source>
</evidence>
<evidence type="ECO:0000256" key="6">
    <source>
        <dbReference type="ARBA" id="ARBA00023295"/>
    </source>
</evidence>
<dbReference type="InterPro" id="IPR036875">
    <property type="entry name" value="Znf_CCHC_sf"/>
</dbReference>
<evidence type="ECO:0000256" key="9">
    <source>
        <dbReference type="SAM" id="MobiDB-lite"/>
    </source>
</evidence>
<dbReference type="Gene3D" id="4.10.60.10">
    <property type="entry name" value="Zinc finger, CCHC-type"/>
    <property type="match status" value="1"/>
</dbReference>
<evidence type="ECO:0000256" key="5">
    <source>
        <dbReference type="ARBA" id="ARBA00022801"/>
    </source>
</evidence>
<feature type="compositionally biased region" description="Polar residues" evidence="9">
    <location>
        <begin position="51"/>
        <end position="60"/>
    </location>
</feature>
<feature type="region of interest" description="Disordered" evidence="9">
    <location>
        <begin position="35"/>
        <end position="74"/>
    </location>
</feature>
<feature type="signal peptide" evidence="10">
    <location>
        <begin position="1"/>
        <end position="25"/>
    </location>
</feature>
<comment type="subcellular location">
    <subcellularLocation>
        <location evidence="1">Secreted</location>
        <location evidence="1">Cell wall</location>
    </subcellularLocation>
</comment>
<evidence type="ECO:0000256" key="10">
    <source>
        <dbReference type="SAM" id="SignalP"/>
    </source>
</evidence>
<dbReference type="GO" id="GO:0004650">
    <property type="term" value="F:polygalacturonase activity"/>
    <property type="evidence" value="ECO:0007669"/>
    <property type="project" value="InterPro"/>
</dbReference>
<keyword evidence="7" id="KW-0961">Cell wall biogenesis/degradation</keyword>
<dbReference type="STRING" id="33114.A0A2G2VMR7"/>
<dbReference type="InterPro" id="IPR054722">
    <property type="entry name" value="PolX-like_BBD"/>
</dbReference>
<sequence>MKKNYRHSSFVFLLILLLIFSTAFSIVSVEARKHHTRKSEIQHKHRKRQKNGSGNKATNCSNSPSLAPSPTPTPSHGFYPTESPIFDVLSFGAKGDGVSDDTKALEAAWEAACKVQGATLKIPEFQFLINPLTLQGPCMPNLVFQVDGILLAPPKVGSWPKSSLFQWLNFKWIHNFTIQGTGSLDGQGYNWWKLSQIDYFKKPQQRHVGKTKSLVYEEDSGKSTLPEAKDLHISYDAEVNDEYHAILLLISLPQSFKHIRDTMLYEKDNISYKEIKSILKIKEQIDRDITGEGSTTHGEGLFIRGRSSKKESNSERSQSRSKSKSRNVVCRYCHKKGHLISECCKLKNKEKHKENKNEHQNVDSTEASMAADEFEGTIFLETNSSFKSNNEWILDSGCSYHMYPNRDLFTTFKSVGGGVILMGKSTPCKVFDKGTVRIKMHDGMVRTLTDVRYVSDLKKNIISLGTLESLGCKYIGEGGVLKDSRDALVIIKAHRPGTLYTLLGSIVTGVAAVFTLNQFDPNITKLWHMRLGHISEKGLSILSKRGLLCEQSIIKMEFCKHCVWKSEKS</sequence>
<proteinExistence type="inferred from homology"/>